<evidence type="ECO:0000313" key="2">
    <source>
        <dbReference type="EMBL" id="CQD17821.1"/>
    </source>
</evidence>
<organism evidence="2 3">
    <name type="scientific">Mycolicibacterium conceptionense</name>
    <dbReference type="NCBI Taxonomy" id="451644"/>
    <lineage>
        <taxon>Bacteria</taxon>
        <taxon>Bacillati</taxon>
        <taxon>Actinomycetota</taxon>
        <taxon>Actinomycetes</taxon>
        <taxon>Mycobacteriales</taxon>
        <taxon>Mycobacteriaceae</taxon>
        <taxon>Mycolicibacterium</taxon>
    </lineage>
</organism>
<reference evidence="2 3" key="1">
    <citation type="submission" date="2015-03" db="EMBL/GenBank/DDBJ databases">
        <authorList>
            <person name="Murphy D."/>
        </authorList>
    </citation>
    <scope>NUCLEOTIDE SEQUENCE [LARGE SCALE GENOMIC DNA]</scope>
    <source>
        <strain evidence="2 3">D16</strain>
    </source>
</reference>
<dbReference type="AlphaFoldDB" id="A0A0U1DLA8"/>
<dbReference type="PANTHER" id="PTHR33744:SF1">
    <property type="entry name" value="DNA-BINDING TRANSCRIPTIONAL ACTIVATOR ADER"/>
    <property type="match status" value="1"/>
</dbReference>
<dbReference type="SUPFAM" id="SSF46689">
    <property type="entry name" value="Homeodomain-like"/>
    <property type="match status" value="1"/>
</dbReference>
<dbReference type="InterPro" id="IPR051448">
    <property type="entry name" value="CdaR-like_regulators"/>
</dbReference>
<dbReference type="Pfam" id="PF13556">
    <property type="entry name" value="HTH_30"/>
    <property type="match status" value="1"/>
</dbReference>
<evidence type="ECO:0000259" key="1">
    <source>
        <dbReference type="Pfam" id="PF13556"/>
    </source>
</evidence>
<dbReference type="InterPro" id="IPR025736">
    <property type="entry name" value="PucR_C-HTH_dom"/>
</dbReference>
<dbReference type="Proteomes" id="UP000182227">
    <property type="component" value="Unassembled WGS sequence"/>
</dbReference>
<accession>A0A0U1DLA8</accession>
<gene>
    <name evidence="2" type="ORF">BN970_03862</name>
</gene>
<dbReference type="InterPro" id="IPR042070">
    <property type="entry name" value="PucR_C-HTH_sf"/>
</dbReference>
<dbReference type="EMBL" id="CTEF01000003">
    <property type="protein sequence ID" value="CQD17821.1"/>
    <property type="molecule type" value="Genomic_DNA"/>
</dbReference>
<protein>
    <submittedName>
        <fullName evidence="2">Transcriptional regulatory protein</fullName>
    </submittedName>
</protein>
<feature type="domain" description="PucR C-terminal helix-turn-helix" evidence="1">
    <location>
        <begin position="91"/>
        <end position="145"/>
    </location>
</feature>
<dbReference type="Gene3D" id="1.10.10.2840">
    <property type="entry name" value="PucR C-terminal helix-turn-helix domain"/>
    <property type="match status" value="1"/>
</dbReference>
<proteinExistence type="predicted"/>
<evidence type="ECO:0000313" key="3">
    <source>
        <dbReference type="Proteomes" id="UP000182227"/>
    </source>
</evidence>
<dbReference type="PANTHER" id="PTHR33744">
    <property type="entry name" value="CARBOHYDRATE DIACID REGULATOR"/>
    <property type="match status" value="1"/>
</dbReference>
<sequence>MHGFPALARAAAELDAVRIAVGPVAEGLDGFRRSHFDAITTQQMMARLHSTQQIAQFGDVELVALITAEPDRAAEFVSHNLGALETADAELRETVRIFVTEQCNASRAAARLYLHRNTLLRRLARAEELLPRPLTENSVAVAVALDVLRWRGTATG</sequence>
<dbReference type="InterPro" id="IPR009057">
    <property type="entry name" value="Homeodomain-like_sf"/>
</dbReference>
<name>A0A0U1DLA8_9MYCO</name>